<reference evidence="8 9" key="1">
    <citation type="journal article" date="2012" name="BMC Genomics">
        <title>Comparative genomics of the white-rot fungi, Phanerochaete carnosa and P. chrysosporium, to elucidate the genetic basis of the distinct wood types they colonize.</title>
        <authorList>
            <person name="Suzuki H."/>
            <person name="MacDonald J."/>
            <person name="Syed K."/>
            <person name="Salamov A."/>
            <person name="Hori C."/>
            <person name="Aerts A."/>
            <person name="Henrissat B."/>
            <person name="Wiebenga A."/>
            <person name="vanKuyk P.A."/>
            <person name="Barry K."/>
            <person name="Lindquist E."/>
            <person name="LaButti K."/>
            <person name="Lapidus A."/>
            <person name="Lucas S."/>
            <person name="Coutinho P."/>
            <person name="Gong Y."/>
            <person name="Samejima M."/>
            <person name="Mahadevan R."/>
            <person name="Abou-Zaid M."/>
            <person name="de Vries R.P."/>
            <person name="Igarashi K."/>
            <person name="Yadav J.S."/>
            <person name="Grigoriev I.V."/>
            <person name="Master E.R."/>
        </authorList>
    </citation>
    <scope>NUCLEOTIDE SEQUENCE [LARGE SCALE GENOMIC DNA]</scope>
    <source>
        <strain evidence="8 9">HHB-10118-sp</strain>
    </source>
</reference>
<evidence type="ECO:0000313" key="8">
    <source>
        <dbReference type="EMBL" id="EKM54680.1"/>
    </source>
</evidence>
<dbReference type="OrthoDB" id="47494at2759"/>
<keyword evidence="2" id="KW-0285">Flavoprotein</keyword>
<dbReference type="InParanoid" id="K5W695"/>
<comment type="similarity">
    <text evidence="1">Belongs to the paxM FAD-dependent monooxygenase family.</text>
</comment>
<dbReference type="Pfam" id="PF01494">
    <property type="entry name" value="FAD_binding_3"/>
    <property type="match status" value="1"/>
</dbReference>
<dbReference type="GO" id="GO:0071949">
    <property type="term" value="F:FAD binding"/>
    <property type="evidence" value="ECO:0007669"/>
    <property type="project" value="InterPro"/>
</dbReference>
<feature type="domain" description="FAD-binding" evidence="7">
    <location>
        <begin position="6"/>
        <end position="164"/>
    </location>
</feature>
<dbReference type="InterPro" id="IPR002938">
    <property type="entry name" value="FAD-bd"/>
</dbReference>
<keyword evidence="6" id="KW-0472">Membrane</keyword>
<dbReference type="PANTHER" id="PTHR13789:SF309">
    <property type="entry name" value="PUTATIVE (AFU_ORTHOLOGUE AFUA_6G14510)-RELATED"/>
    <property type="match status" value="1"/>
</dbReference>
<proteinExistence type="inferred from homology"/>
<evidence type="ECO:0000256" key="4">
    <source>
        <dbReference type="ARBA" id="ARBA00023002"/>
    </source>
</evidence>
<dbReference type="InterPro" id="IPR036188">
    <property type="entry name" value="FAD/NAD-bd_sf"/>
</dbReference>
<accession>K5W695</accession>
<dbReference type="GO" id="GO:0004497">
    <property type="term" value="F:monooxygenase activity"/>
    <property type="evidence" value="ECO:0007669"/>
    <property type="project" value="UniProtKB-KW"/>
</dbReference>
<dbReference type="InterPro" id="IPR050493">
    <property type="entry name" value="FAD-dep_Monooxygenase_BioMet"/>
</dbReference>
<organism evidence="8 9">
    <name type="scientific">Phanerochaete carnosa (strain HHB-10118-sp)</name>
    <name type="common">White-rot fungus</name>
    <name type="synonym">Peniophora carnosa</name>
    <dbReference type="NCBI Taxonomy" id="650164"/>
    <lineage>
        <taxon>Eukaryota</taxon>
        <taxon>Fungi</taxon>
        <taxon>Dikarya</taxon>
        <taxon>Basidiomycota</taxon>
        <taxon>Agaricomycotina</taxon>
        <taxon>Agaricomycetes</taxon>
        <taxon>Polyporales</taxon>
        <taxon>Phanerochaetaceae</taxon>
        <taxon>Phanerochaete</taxon>
    </lineage>
</organism>
<keyword evidence="6" id="KW-0812">Transmembrane</keyword>
<dbReference type="PRINTS" id="PR00420">
    <property type="entry name" value="RNGMNOXGNASE"/>
</dbReference>
<dbReference type="STRING" id="650164.K5W695"/>
<keyword evidence="3" id="KW-0274">FAD</keyword>
<evidence type="ECO:0000256" key="2">
    <source>
        <dbReference type="ARBA" id="ARBA00022630"/>
    </source>
</evidence>
<keyword evidence="6" id="KW-1133">Transmembrane helix</keyword>
<sequence length="490" mass="54198">MKQPLRVAICGGGIGGLFLALVLKKYAGSKTLLLHVYEAGPHFTETGAGISIWDRTRSMMKTLGLDEALAKQAVQMPSLTFRKSDTEDPVEWYKFFNPDARAIPRTEMLNFLVDNLYLENTSFLTTHFSKRLTLYEQDADDGSVAQADILIGADGVGSATRKKMYSDLADRARPTGPKRAEELTELISPSWTGTYAYRTLLKSEKVVDKSPNNPILRGGITRTLMVSPVVRQRQGIVVQSLHLVRVDRSRAQHVVTYPISPTVINVIFFETVIGGLGQPLTGPTTSIASREEVINLYKGWEPDLCAFTELLFPVSDRRSQDRRRDFEVGHQSSPWLAALRRRARCPPGGLCTFEHQLPSSPTADLSYEAHAMSTHLGAGAGQAMEDAYVLGRLLAHPATDVSNVTDALRIYDAVRRPVASEVVERSLKAGLLYEFVAEAFPPGADAAKVHAGDPDELQKVAEEVMDMWVRQNASTPEEDWLKVQEMLRTA</sequence>
<evidence type="ECO:0000313" key="9">
    <source>
        <dbReference type="Proteomes" id="UP000008370"/>
    </source>
</evidence>
<protein>
    <recommendedName>
        <fullName evidence="7">FAD-binding domain-containing protein</fullName>
    </recommendedName>
</protein>
<name>K5W695_PHACS</name>
<evidence type="ECO:0000259" key="7">
    <source>
        <dbReference type="Pfam" id="PF01494"/>
    </source>
</evidence>
<keyword evidence="4" id="KW-0560">Oxidoreductase</keyword>
<dbReference type="HOGENOM" id="CLU_009665_6_3_1"/>
<dbReference type="Gene3D" id="3.50.50.60">
    <property type="entry name" value="FAD/NAD(P)-binding domain"/>
    <property type="match status" value="2"/>
</dbReference>
<dbReference type="AlphaFoldDB" id="K5W695"/>
<evidence type="ECO:0000256" key="3">
    <source>
        <dbReference type="ARBA" id="ARBA00022827"/>
    </source>
</evidence>
<keyword evidence="9" id="KW-1185">Reference proteome</keyword>
<dbReference type="SUPFAM" id="SSF51905">
    <property type="entry name" value="FAD/NAD(P)-binding domain"/>
    <property type="match status" value="1"/>
</dbReference>
<evidence type="ECO:0000256" key="5">
    <source>
        <dbReference type="ARBA" id="ARBA00023033"/>
    </source>
</evidence>
<gene>
    <name evidence="8" type="ORF">PHACADRAFT_185571</name>
</gene>
<evidence type="ECO:0000256" key="6">
    <source>
        <dbReference type="SAM" id="Phobius"/>
    </source>
</evidence>
<dbReference type="PANTHER" id="PTHR13789">
    <property type="entry name" value="MONOOXYGENASE"/>
    <property type="match status" value="1"/>
</dbReference>
<dbReference type="KEGG" id="pco:PHACADRAFT_185571"/>
<dbReference type="EMBL" id="JH930473">
    <property type="protein sequence ID" value="EKM54680.1"/>
    <property type="molecule type" value="Genomic_DNA"/>
</dbReference>
<feature type="transmembrane region" description="Helical" evidence="6">
    <location>
        <begin position="6"/>
        <end position="23"/>
    </location>
</feature>
<evidence type="ECO:0000256" key="1">
    <source>
        <dbReference type="ARBA" id="ARBA00007992"/>
    </source>
</evidence>
<dbReference type="GeneID" id="18910290"/>
<keyword evidence="5" id="KW-0503">Monooxygenase</keyword>
<dbReference type="RefSeq" id="XP_007397363.1">
    <property type="nucleotide sequence ID" value="XM_007397301.1"/>
</dbReference>
<dbReference type="Proteomes" id="UP000008370">
    <property type="component" value="Unassembled WGS sequence"/>
</dbReference>